<dbReference type="Gene3D" id="3.90.70.10">
    <property type="entry name" value="Cysteine proteinases"/>
    <property type="match status" value="1"/>
</dbReference>
<comment type="caution">
    <text evidence="1">The sequence shown here is derived from an EMBL/GenBank/DDBJ whole genome shotgun (WGS) entry which is preliminary data.</text>
</comment>
<proteinExistence type="predicted"/>
<reference evidence="1 2" key="1">
    <citation type="submission" date="2024-02" db="EMBL/GenBank/DDBJ databases">
        <title>Chromosome-scale genome assembly of the rough periwinkle Littorina saxatilis.</title>
        <authorList>
            <person name="De Jode A."/>
            <person name="Faria R."/>
            <person name="Formenti G."/>
            <person name="Sims Y."/>
            <person name="Smith T.P."/>
            <person name="Tracey A."/>
            <person name="Wood J.M.D."/>
            <person name="Zagrodzka Z.B."/>
            <person name="Johannesson K."/>
            <person name="Butlin R.K."/>
            <person name="Leder E.H."/>
        </authorList>
    </citation>
    <scope>NUCLEOTIDE SEQUENCE [LARGE SCALE GENOMIC DNA]</scope>
    <source>
        <strain evidence="1">Snail1</strain>
        <tissue evidence="1">Muscle</tissue>
    </source>
</reference>
<dbReference type="Pfam" id="PF09778">
    <property type="entry name" value="Guanylate_cyc_2"/>
    <property type="match status" value="1"/>
</dbReference>
<dbReference type="AlphaFoldDB" id="A0AAN9AJW5"/>
<keyword evidence="2" id="KW-1185">Reference proteome</keyword>
<evidence type="ECO:0000313" key="2">
    <source>
        <dbReference type="Proteomes" id="UP001374579"/>
    </source>
</evidence>
<dbReference type="InterPro" id="IPR018616">
    <property type="entry name" value="GUCD1"/>
</dbReference>
<dbReference type="PANTHER" id="PTHR31400">
    <property type="entry name" value="GUANYLYL CYCLASE DOMAIN CONTAINING PROTEIN 1 GUCD1"/>
    <property type="match status" value="1"/>
</dbReference>
<gene>
    <name evidence="1" type="ORF">V1264_022249</name>
</gene>
<name>A0AAN9AJW5_9CAEN</name>
<sequence length="237" mass="26869">MAMAMRPVPPGDDRKVIEVPHVRQCYSWDCGLACVSMVLQHYDIPSKEVYTKDLDAQQCGESVWTIDLACIAARNAIPHRLCTITLGANAEHASKSFYSGFTRDEKRVNKLFEEAATQGVQVEQRSVALEEVVNHLSTGCLAVVLIDWRYLECMWCPPNMGRCCLWCMDIGHSGYQGHFIVVCGYNRTKQHIFYKNPNTSDSLCCCQFESFEKARKSHGTDEDILFLYKTERPSASH</sequence>
<dbReference type="PANTHER" id="PTHR31400:SF1">
    <property type="entry name" value="PROTEIN GUCD1"/>
    <property type="match status" value="1"/>
</dbReference>
<evidence type="ECO:0000313" key="1">
    <source>
        <dbReference type="EMBL" id="KAK7088316.1"/>
    </source>
</evidence>
<organism evidence="1 2">
    <name type="scientific">Littorina saxatilis</name>
    <dbReference type="NCBI Taxonomy" id="31220"/>
    <lineage>
        <taxon>Eukaryota</taxon>
        <taxon>Metazoa</taxon>
        <taxon>Spiralia</taxon>
        <taxon>Lophotrochozoa</taxon>
        <taxon>Mollusca</taxon>
        <taxon>Gastropoda</taxon>
        <taxon>Caenogastropoda</taxon>
        <taxon>Littorinimorpha</taxon>
        <taxon>Littorinoidea</taxon>
        <taxon>Littorinidae</taxon>
        <taxon>Littorina</taxon>
    </lineage>
</organism>
<dbReference type="EMBL" id="JBAMIC010004070">
    <property type="protein sequence ID" value="KAK7088316.1"/>
    <property type="molecule type" value="Genomic_DNA"/>
</dbReference>
<protein>
    <submittedName>
        <fullName evidence="1">Uncharacterized protein</fullName>
    </submittedName>
</protein>
<dbReference type="Proteomes" id="UP001374579">
    <property type="component" value="Unassembled WGS sequence"/>
</dbReference>
<accession>A0AAN9AJW5</accession>